<protein>
    <submittedName>
        <fullName evidence="2">Imm50 family immunity protein</fullName>
    </submittedName>
</protein>
<proteinExistence type="predicted"/>
<organism evidence="2 3">
    <name type="scientific">Streptomyces rubiginosohelvolus</name>
    <dbReference type="NCBI Taxonomy" id="67362"/>
    <lineage>
        <taxon>Bacteria</taxon>
        <taxon>Bacillati</taxon>
        <taxon>Actinomycetota</taxon>
        <taxon>Actinomycetes</taxon>
        <taxon>Kitasatosporales</taxon>
        <taxon>Streptomycetaceae</taxon>
        <taxon>Streptomyces</taxon>
    </lineage>
</organism>
<dbReference type="Proteomes" id="UP001598352">
    <property type="component" value="Unassembled WGS sequence"/>
</dbReference>
<gene>
    <name evidence="2" type="ORF">ACFWOQ_30415</name>
</gene>
<keyword evidence="3" id="KW-1185">Reference proteome</keyword>
<sequence>MCTASAESRSCLASSDRSGASSSIDLVRNSDVLGTLYADVPPLDSVRLRSFRLDWRGPTLTLRVDLPAYPDPDRIPPEWCERGHDTLQLHVQFLAVDDLTVRGWLPTVPVAVSVAELTTRRILVRIAEAGFEFSFTSSDSLIVGHISSYRVTETGSDEVPHTFVSRLDTRLFTSLPGTHESTFYQ</sequence>
<comment type="caution">
    <text evidence="2">The sequence shown here is derived from an EMBL/GenBank/DDBJ whole genome shotgun (WGS) entry which is preliminary data.</text>
</comment>
<name>A0ABW6FGG2_9ACTN</name>
<reference evidence="2 3" key="1">
    <citation type="submission" date="2024-09" db="EMBL/GenBank/DDBJ databases">
        <title>The Natural Products Discovery Center: Release of the First 8490 Sequenced Strains for Exploring Actinobacteria Biosynthetic Diversity.</title>
        <authorList>
            <person name="Kalkreuter E."/>
            <person name="Kautsar S.A."/>
            <person name="Yang D."/>
            <person name="Bader C.D."/>
            <person name="Teijaro C.N."/>
            <person name="Fluegel L."/>
            <person name="Davis C.M."/>
            <person name="Simpson J.R."/>
            <person name="Lauterbach L."/>
            <person name="Steele A.D."/>
            <person name="Gui C."/>
            <person name="Meng S."/>
            <person name="Li G."/>
            <person name="Viehrig K."/>
            <person name="Ye F."/>
            <person name="Su P."/>
            <person name="Kiefer A.F."/>
            <person name="Nichols A."/>
            <person name="Cepeda A.J."/>
            <person name="Yan W."/>
            <person name="Fan B."/>
            <person name="Jiang Y."/>
            <person name="Adhikari A."/>
            <person name="Zheng C.-J."/>
            <person name="Schuster L."/>
            <person name="Cowan T.M."/>
            <person name="Smanski M.J."/>
            <person name="Chevrette M.G."/>
            <person name="De Carvalho L.P.S."/>
            <person name="Shen B."/>
        </authorList>
    </citation>
    <scope>NUCLEOTIDE SEQUENCE [LARGE SCALE GENOMIC DNA]</scope>
    <source>
        <strain evidence="2 3">NPDC058428</strain>
    </source>
</reference>
<evidence type="ECO:0000256" key="1">
    <source>
        <dbReference type="SAM" id="MobiDB-lite"/>
    </source>
</evidence>
<dbReference type="EMBL" id="JBHXKZ010000034">
    <property type="protein sequence ID" value="MFD4826891.1"/>
    <property type="molecule type" value="Genomic_DNA"/>
</dbReference>
<evidence type="ECO:0000313" key="2">
    <source>
        <dbReference type="EMBL" id="MFD4826891.1"/>
    </source>
</evidence>
<dbReference type="Pfam" id="PF15594">
    <property type="entry name" value="Imm50"/>
    <property type="match status" value="1"/>
</dbReference>
<accession>A0ABW6FGG2</accession>
<evidence type="ECO:0000313" key="3">
    <source>
        <dbReference type="Proteomes" id="UP001598352"/>
    </source>
</evidence>
<dbReference type="InterPro" id="IPR028957">
    <property type="entry name" value="Imm50"/>
</dbReference>
<feature type="compositionally biased region" description="Low complexity" evidence="1">
    <location>
        <begin position="10"/>
        <end position="22"/>
    </location>
</feature>
<dbReference type="RefSeq" id="WP_382777049.1">
    <property type="nucleotide sequence ID" value="NZ_JBHXKZ010000034.1"/>
</dbReference>
<feature type="region of interest" description="Disordered" evidence="1">
    <location>
        <begin position="1"/>
        <end position="22"/>
    </location>
</feature>